<comment type="caution">
    <text evidence="3">The sequence shown here is derived from an EMBL/GenBank/DDBJ whole genome shotgun (WGS) entry which is preliminary data.</text>
</comment>
<evidence type="ECO:0008006" key="5">
    <source>
        <dbReference type="Google" id="ProtNLM"/>
    </source>
</evidence>
<evidence type="ECO:0000256" key="1">
    <source>
        <dbReference type="SAM" id="Coils"/>
    </source>
</evidence>
<name>A0A0G8BV50_9BACI</name>
<reference evidence="3 4" key="1">
    <citation type="journal article" date="2015" name="Genome Announc.">
        <title>Next-Generation Whole-Genome Sequencing of Eight Strains of Bacillus cereus, Isolated from Food.</title>
        <authorList>
            <person name="Krawczyk A.O."/>
            <person name="de Jong A."/>
            <person name="Eijlander R.T."/>
            <person name="Berendsen E.M."/>
            <person name="Holsappel S."/>
            <person name="Wells-Bennik M.H."/>
            <person name="Kuipers O.P."/>
        </authorList>
    </citation>
    <scope>NUCLEOTIDE SEQUENCE [LARGE SCALE GENOMIC DNA]</scope>
    <source>
        <strain evidence="3 4">B4147</strain>
    </source>
</reference>
<evidence type="ECO:0000313" key="4">
    <source>
        <dbReference type="Proteomes" id="UP000035350"/>
    </source>
</evidence>
<gene>
    <name evidence="3" type="ORF">B4147_5265</name>
</gene>
<proteinExistence type="predicted"/>
<organism evidence="3 4">
    <name type="scientific">Bacillus wiedmannii</name>
    <dbReference type="NCBI Taxonomy" id="1890302"/>
    <lineage>
        <taxon>Bacteria</taxon>
        <taxon>Bacillati</taxon>
        <taxon>Bacillota</taxon>
        <taxon>Bacilli</taxon>
        <taxon>Bacillales</taxon>
        <taxon>Bacillaceae</taxon>
        <taxon>Bacillus</taxon>
        <taxon>Bacillus cereus group</taxon>
    </lineage>
</organism>
<protein>
    <recommendedName>
        <fullName evidence="5">DUF2304 domain-containing protein</fullName>
    </recommendedName>
</protein>
<evidence type="ECO:0000256" key="2">
    <source>
        <dbReference type="SAM" id="Phobius"/>
    </source>
</evidence>
<feature type="transmembrane region" description="Helical" evidence="2">
    <location>
        <begin position="31"/>
        <end position="50"/>
    </location>
</feature>
<sequence>MTIRLQILIILGVIVGLIIFTNLVRKEKLELKYVLTWYGVLIGILMIGIFPKSIDVVSYLLGVATPINALFFLGFLFVTCVLFFLTVVVSRSSIRIKELTQVIAIYQHENEKMKQELLTHKEKEEKQKVTV</sequence>
<dbReference type="AlphaFoldDB" id="A0A0G8BV50"/>
<keyword evidence="1" id="KW-0175">Coiled coil</keyword>
<dbReference type="RefSeq" id="WP_046959964.1">
    <property type="nucleotide sequence ID" value="NZ_LCYN01000032.1"/>
</dbReference>
<keyword evidence="2" id="KW-0472">Membrane</keyword>
<dbReference type="Proteomes" id="UP000035350">
    <property type="component" value="Unassembled WGS sequence"/>
</dbReference>
<dbReference type="Pfam" id="PF10066">
    <property type="entry name" value="DUF2304"/>
    <property type="match status" value="1"/>
</dbReference>
<dbReference type="InterPro" id="IPR019277">
    <property type="entry name" value="DUF2304"/>
</dbReference>
<dbReference type="PATRIC" id="fig|1396.433.peg.5593"/>
<accession>A0A0G8BV50</accession>
<keyword evidence="2" id="KW-1133">Transmembrane helix</keyword>
<reference evidence="4" key="2">
    <citation type="submission" date="2015-04" db="EMBL/GenBank/DDBJ databases">
        <title>Draft Genome Sequences of Eight Spore-Forming Food Isolates of Bacillus cereus Genome sequencing.</title>
        <authorList>
            <person name="Krawcyk A.O."/>
            <person name="de Jong A."/>
            <person name="Eijlander R.T."/>
            <person name="Berendsen E.M."/>
            <person name="Holsappel S."/>
            <person name="Wells-Bennik M."/>
            <person name="Kuipers O.P."/>
        </authorList>
    </citation>
    <scope>NUCLEOTIDE SEQUENCE [LARGE SCALE GENOMIC DNA]</scope>
    <source>
        <strain evidence="4">B4147</strain>
    </source>
</reference>
<keyword evidence="2" id="KW-0812">Transmembrane</keyword>
<feature type="transmembrane region" description="Helical" evidence="2">
    <location>
        <begin position="70"/>
        <end position="89"/>
    </location>
</feature>
<evidence type="ECO:0000313" key="3">
    <source>
        <dbReference type="EMBL" id="KKZ91453.1"/>
    </source>
</evidence>
<dbReference type="EMBL" id="LCYN01000032">
    <property type="protein sequence ID" value="KKZ91453.1"/>
    <property type="molecule type" value="Genomic_DNA"/>
</dbReference>
<feature type="coiled-coil region" evidence="1">
    <location>
        <begin position="96"/>
        <end position="123"/>
    </location>
</feature>
<feature type="transmembrane region" description="Helical" evidence="2">
    <location>
        <begin position="6"/>
        <end position="24"/>
    </location>
</feature>